<dbReference type="GO" id="GO:0055085">
    <property type="term" value="P:transmembrane transport"/>
    <property type="evidence" value="ECO:0007669"/>
    <property type="project" value="TreeGrafter"/>
</dbReference>
<dbReference type="Pfam" id="PF03922">
    <property type="entry name" value="OmpW"/>
    <property type="match status" value="1"/>
</dbReference>
<evidence type="ECO:0000313" key="2">
    <source>
        <dbReference type="EMBL" id="GEK47965.1"/>
    </source>
</evidence>
<dbReference type="SUPFAM" id="SSF56925">
    <property type="entry name" value="OMPA-like"/>
    <property type="match status" value="1"/>
</dbReference>
<dbReference type="Proteomes" id="UP000651738">
    <property type="component" value="Unassembled WGS sequence"/>
</dbReference>
<reference evidence="2 4" key="1">
    <citation type="submission" date="2019-07" db="EMBL/GenBank/DDBJ databases">
        <title>Whole genome shotgun sequence of Halomonas pacifica NBRC 102220.</title>
        <authorList>
            <person name="Hosoyama A."/>
            <person name="Uohara A."/>
            <person name="Ohji S."/>
            <person name="Ichikawa N."/>
        </authorList>
    </citation>
    <scope>NUCLEOTIDE SEQUENCE [LARGE SCALE GENOMIC DNA]</scope>
    <source>
        <strain evidence="2 4">NBRC 102220</strain>
    </source>
</reference>
<dbReference type="InterPro" id="IPR011250">
    <property type="entry name" value="OMP/PagP_B-barrel"/>
</dbReference>
<proteinExistence type="predicted"/>
<dbReference type="EMBL" id="BJUK01000025">
    <property type="protein sequence ID" value="GEK47965.1"/>
    <property type="molecule type" value="Genomic_DNA"/>
</dbReference>
<organism evidence="2 4">
    <name type="scientific">Bisbaumannia pacifica</name>
    <dbReference type="NCBI Taxonomy" id="77098"/>
    <lineage>
        <taxon>Bacteria</taxon>
        <taxon>Pseudomonadati</taxon>
        <taxon>Pseudomonadota</taxon>
        <taxon>Gammaproteobacteria</taxon>
        <taxon>Oceanospirillales</taxon>
        <taxon>Halomonadaceae</taxon>
        <taxon>Bisbaumannia</taxon>
    </lineage>
</organism>
<dbReference type="PANTHER" id="PTHR36920:SF1">
    <property type="entry name" value="OUTER MEMBRANE PROTEIN W"/>
    <property type="match status" value="1"/>
</dbReference>
<comment type="caution">
    <text evidence="2">The sequence shown here is derived from an EMBL/GenBank/DDBJ whole genome shotgun (WGS) entry which is preliminary data.</text>
</comment>
<gene>
    <name evidence="2" type="ORF">HPA02_22480</name>
    <name evidence="3" type="ORF">I7V36_07460</name>
</gene>
<name>A0A510XBP2_9GAMM</name>
<evidence type="ECO:0000256" key="1">
    <source>
        <dbReference type="SAM" id="SignalP"/>
    </source>
</evidence>
<evidence type="ECO:0000313" key="3">
    <source>
        <dbReference type="EMBL" id="MBH8579931.1"/>
    </source>
</evidence>
<dbReference type="GO" id="GO:0019867">
    <property type="term" value="C:outer membrane"/>
    <property type="evidence" value="ECO:0007669"/>
    <property type="project" value="InterPro"/>
</dbReference>
<feature type="signal peptide" evidence="1">
    <location>
        <begin position="1"/>
        <end position="25"/>
    </location>
</feature>
<evidence type="ECO:0000313" key="5">
    <source>
        <dbReference type="Proteomes" id="UP000651738"/>
    </source>
</evidence>
<dbReference type="EMBL" id="JAEDAF010000005">
    <property type="protein sequence ID" value="MBH8579931.1"/>
    <property type="molecule type" value="Genomic_DNA"/>
</dbReference>
<dbReference type="AlphaFoldDB" id="A0A510XBP2"/>
<dbReference type="Gene3D" id="2.40.160.20">
    <property type="match status" value="1"/>
</dbReference>
<protein>
    <submittedName>
        <fullName evidence="3">OmpW family protein</fullName>
    </submittedName>
    <submittedName>
        <fullName evidence="2">Outer membrane protein W</fullName>
    </submittedName>
</protein>
<sequence length="207" mass="21958">MRNAKWLASALTAATLTLAAQTALAYEAGDFFVRGGFAKTDSHSDIDLVDPGNFRTELDIRDGRGFTYGLGYLFHDKFGVELAGSERIKHDAHIGAPVDVAGSFQRLPVNLMVNYYPLGGLDSRVQPYVGAGLNYTSFSGEPAGVDLDDSYGAVGQIGVDLAITDNLLLNGSLNYADVGSDVSYLGEELGEAKLDPLTIGGGVTLRF</sequence>
<feature type="chain" id="PRO_5021883311" evidence="1">
    <location>
        <begin position="26"/>
        <end position="207"/>
    </location>
</feature>
<keyword evidence="4" id="KW-1185">Reference proteome</keyword>
<dbReference type="RefSeq" id="WP_146803305.1">
    <property type="nucleotide sequence ID" value="NZ_BJUK01000025.1"/>
</dbReference>
<reference evidence="3 5" key="2">
    <citation type="submission" date="2020-12" db="EMBL/GenBank/DDBJ databases">
        <title>Draft genome sequence of Halomonas pacifica strain CARE-V15.</title>
        <authorList>
            <person name="Vignesh N."/>
            <person name="Thabitha A."/>
            <person name="Saravanan R."/>
            <person name="Manigandan V."/>
        </authorList>
    </citation>
    <scope>NUCLEOTIDE SEQUENCE [LARGE SCALE GENOMIC DNA]</scope>
    <source>
        <strain evidence="3 5">CARE-V15</strain>
    </source>
</reference>
<dbReference type="Proteomes" id="UP000321275">
    <property type="component" value="Unassembled WGS sequence"/>
</dbReference>
<keyword evidence="1" id="KW-0732">Signal</keyword>
<accession>A0A510XBP2</accession>
<evidence type="ECO:0000313" key="4">
    <source>
        <dbReference type="Proteomes" id="UP000321275"/>
    </source>
</evidence>
<dbReference type="InterPro" id="IPR005618">
    <property type="entry name" value="OMPW"/>
</dbReference>
<dbReference type="OrthoDB" id="9807574at2"/>
<dbReference type="PANTHER" id="PTHR36920">
    <property type="match status" value="1"/>
</dbReference>